<evidence type="ECO:0000256" key="2">
    <source>
        <dbReference type="ARBA" id="ARBA00022898"/>
    </source>
</evidence>
<gene>
    <name evidence="6" type="ORF">L0P62_09980</name>
</gene>
<dbReference type="Pfam" id="PF01168">
    <property type="entry name" value="Ala_racemase_N"/>
    <property type="match status" value="1"/>
</dbReference>
<dbReference type="Gene3D" id="2.40.37.30">
    <property type="match status" value="2"/>
</dbReference>
<evidence type="ECO:0000313" key="6">
    <source>
        <dbReference type="EMBL" id="MCG4565777.1"/>
    </source>
</evidence>
<evidence type="ECO:0000256" key="3">
    <source>
        <dbReference type="ARBA" id="ARBA00023235"/>
    </source>
</evidence>
<keyword evidence="7" id="KW-1185">Reference proteome</keyword>
<reference evidence="6" key="1">
    <citation type="submission" date="2022-01" db="EMBL/GenBank/DDBJ databases">
        <title>Collection of gut derived symbiotic bacterial strains cultured from healthy donors.</title>
        <authorList>
            <person name="Lin H."/>
            <person name="Kohout C."/>
            <person name="Waligurski E."/>
            <person name="Pamer E.G."/>
        </authorList>
    </citation>
    <scope>NUCLEOTIDE SEQUENCE</scope>
    <source>
        <strain evidence="6">MSK.14.39</strain>
    </source>
</reference>
<dbReference type="Pfam" id="PF21279">
    <property type="entry name" value="YhfX-like_C"/>
    <property type="match status" value="1"/>
</dbReference>
<evidence type="ECO:0000259" key="4">
    <source>
        <dbReference type="Pfam" id="PF01168"/>
    </source>
</evidence>
<accession>A0A9Q4FMH1</accession>
<dbReference type="InterPro" id="IPR029066">
    <property type="entry name" value="PLP-binding_barrel"/>
</dbReference>
<keyword evidence="3" id="KW-0413">Isomerase</keyword>
<comment type="cofactor">
    <cofactor evidence="1">
        <name>pyridoxal 5'-phosphate</name>
        <dbReference type="ChEBI" id="CHEBI:597326"/>
    </cofactor>
</comment>
<evidence type="ECO:0000256" key="1">
    <source>
        <dbReference type="ARBA" id="ARBA00001933"/>
    </source>
</evidence>
<organism evidence="6 7">
    <name type="scientific">Anaerosalibacter bizertensis</name>
    <dbReference type="NCBI Taxonomy" id="932217"/>
    <lineage>
        <taxon>Bacteria</taxon>
        <taxon>Bacillati</taxon>
        <taxon>Bacillota</taxon>
        <taxon>Tissierellia</taxon>
        <taxon>Tissierellales</taxon>
        <taxon>Sporanaerobacteraceae</taxon>
        <taxon>Anaerosalibacter</taxon>
    </lineage>
</organism>
<feature type="domain" description="Alanine racemase N-terminal" evidence="4">
    <location>
        <begin position="34"/>
        <end position="265"/>
    </location>
</feature>
<comment type="caution">
    <text evidence="6">The sequence shown here is derived from an EMBL/GenBank/DDBJ whole genome shotgun (WGS) entry which is preliminary data.</text>
</comment>
<evidence type="ECO:0000259" key="5">
    <source>
        <dbReference type="Pfam" id="PF21279"/>
    </source>
</evidence>
<dbReference type="SUPFAM" id="SSF51419">
    <property type="entry name" value="PLP-binding barrel"/>
    <property type="match status" value="1"/>
</dbReference>
<protein>
    <submittedName>
        <fullName evidence="6">YhfX family PLP-dependent enzyme</fullName>
    </submittedName>
</protein>
<sequence length="391" mass="43293">MFLDVTAKRNPNLINTAFQLHRDGSIYPNTYVLDMDAIRYNARIIKKEADKYNINLYMMTKQIGRNPEVAKAISESGINKVVAVDPWEALTLGKAGLKIGNVGHLVQIPSHMIKEILVLKPEIITVFTIEKAAEISKEAKKLGIKQDIALKIIDDDDLIYEGQAGGFKVGDLLESAKKINELEGVSIVGVTAFPCFLYDEQTKEIEKTRNINTLLKGAKILKESLGIDVKQINFPSANSTFSIGLIKENGGNYGEPGHAFTGTTPIHAKKMEGEIPSMVYVSEISHCYKNKAYTYGGGFYRRGHVEKAMVGKSFNEGKNNILDAETISAENIDYHGVLNIEDKKAEVGDTVIYSFRTQIFVTRSEVALVEGIQEGNINLLGIYDSLGRKIR</sequence>
<dbReference type="RefSeq" id="WP_226808287.1">
    <property type="nucleotide sequence ID" value="NZ_JAJBNW010000044.1"/>
</dbReference>
<dbReference type="PANTHER" id="PTHR30511">
    <property type="entry name" value="ALANINE RACEMASE"/>
    <property type="match status" value="1"/>
</dbReference>
<dbReference type="GO" id="GO:0030170">
    <property type="term" value="F:pyridoxal phosphate binding"/>
    <property type="evidence" value="ECO:0007669"/>
    <property type="project" value="TreeGrafter"/>
</dbReference>
<dbReference type="GO" id="GO:0008784">
    <property type="term" value="F:alanine racemase activity"/>
    <property type="evidence" value="ECO:0007669"/>
    <property type="project" value="TreeGrafter"/>
</dbReference>
<keyword evidence="2" id="KW-0663">Pyridoxal phosphate</keyword>
<dbReference type="GO" id="GO:0005829">
    <property type="term" value="C:cytosol"/>
    <property type="evidence" value="ECO:0007669"/>
    <property type="project" value="TreeGrafter"/>
</dbReference>
<dbReference type="InterPro" id="IPR048449">
    <property type="entry name" value="YhfX-like_C"/>
</dbReference>
<dbReference type="InterPro" id="IPR001608">
    <property type="entry name" value="Ala_racemase_N"/>
</dbReference>
<dbReference type="EMBL" id="JAKNID010000052">
    <property type="protein sequence ID" value="MCG4565777.1"/>
    <property type="molecule type" value="Genomic_DNA"/>
</dbReference>
<proteinExistence type="predicted"/>
<dbReference type="CDD" id="cd06811">
    <property type="entry name" value="PLPDE_III_yhfX_like"/>
    <property type="match status" value="1"/>
</dbReference>
<dbReference type="AlphaFoldDB" id="A0A9Q4FMH1"/>
<dbReference type="InterPro" id="IPR000821">
    <property type="entry name" value="Ala_racemase"/>
</dbReference>
<feature type="domain" description="YhfX-like C-terminal" evidence="5">
    <location>
        <begin position="279"/>
        <end position="378"/>
    </location>
</feature>
<dbReference type="Proteomes" id="UP001108123">
    <property type="component" value="Unassembled WGS sequence"/>
</dbReference>
<dbReference type="PANTHER" id="PTHR30511:SF3">
    <property type="entry name" value="LYSINE RACEMASE"/>
    <property type="match status" value="1"/>
</dbReference>
<evidence type="ECO:0000313" key="7">
    <source>
        <dbReference type="Proteomes" id="UP001108123"/>
    </source>
</evidence>
<name>A0A9Q4FMH1_9FIRM</name>